<keyword evidence="1" id="KW-0805">Transcription regulation</keyword>
<proteinExistence type="predicted"/>
<evidence type="ECO:0000256" key="3">
    <source>
        <dbReference type="ARBA" id="ARBA00023163"/>
    </source>
</evidence>
<sequence>MDYKELAEELLRNMTRTAKMPFQKKVEDISHGEKKILGFLTFAKSSATSGELSEALYLTTPRVASALNSLSKKGFIQRSRDANDKRIVIVTITEEGTHFMEEERKEALMMIEQTLEKLGEHDAKEFVRILKRITDITIESE</sequence>
<dbReference type="PANTHER" id="PTHR42756">
    <property type="entry name" value="TRANSCRIPTIONAL REGULATOR, MARR"/>
    <property type="match status" value="1"/>
</dbReference>
<dbReference type="InterPro" id="IPR000835">
    <property type="entry name" value="HTH_MarR-typ"/>
</dbReference>
<evidence type="ECO:0000313" key="5">
    <source>
        <dbReference type="EMBL" id="MFC0476541.1"/>
    </source>
</evidence>
<dbReference type="InterPro" id="IPR036390">
    <property type="entry name" value="WH_DNA-bd_sf"/>
</dbReference>
<evidence type="ECO:0000313" key="6">
    <source>
        <dbReference type="Proteomes" id="UP001589738"/>
    </source>
</evidence>
<reference evidence="5 6" key="1">
    <citation type="submission" date="2024-09" db="EMBL/GenBank/DDBJ databases">
        <authorList>
            <person name="Sun Q."/>
            <person name="Mori K."/>
        </authorList>
    </citation>
    <scope>NUCLEOTIDE SEQUENCE [LARGE SCALE GENOMIC DNA]</scope>
    <source>
        <strain evidence="5 6">CGMCC 1.9126</strain>
    </source>
</reference>
<dbReference type="SMART" id="SM00347">
    <property type="entry name" value="HTH_MARR"/>
    <property type="match status" value="1"/>
</dbReference>
<dbReference type="EMBL" id="JBHLUU010000106">
    <property type="protein sequence ID" value="MFC0476541.1"/>
    <property type="molecule type" value="Genomic_DNA"/>
</dbReference>
<dbReference type="PROSITE" id="PS50995">
    <property type="entry name" value="HTH_MARR_2"/>
    <property type="match status" value="1"/>
</dbReference>
<dbReference type="Pfam" id="PF12802">
    <property type="entry name" value="MarR_2"/>
    <property type="match status" value="1"/>
</dbReference>
<keyword evidence="2" id="KW-0238">DNA-binding</keyword>
<dbReference type="Proteomes" id="UP001589738">
    <property type="component" value="Unassembled WGS sequence"/>
</dbReference>
<gene>
    <name evidence="5" type="ORF">ACFFHF_15125</name>
</gene>
<evidence type="ECO:0000256" key="1">
    <source>
        <dbReference type="ARBA" id="ARBA00023015"/>
    </source>
</evidence>
<feature type="domain" description="HTH marR-type" evidence="4">
    <location>
        <begin position="7"/>
        <end position="135"/>
    </location>
</feature>
<dbReference type="SUPFAM" id="SSF46785">
    <property type="entry name" value="Winged helix' DNA-binding domain"/>
    <property type="match status" value="1"/>
</dbReference>
<name>A0ABV6KT79_9BACI</name>
<organism evidence="5 6">
    <name type="scientific">Robertmurraya beringensis</name>
    <dbReference type="NCBI Taxonomy" id="641660"/>
    <lineage>
        <taxon>Bacteria</taxon>
        <taxon>Bacillati</taxon>
        <taxon>Bacillota</taxon>
        <taxon>Bacilli</taxon>
        <taxon>Bacillales</taxon>
        <taxon>Bacillaceae</taxon>
        <taxon>Robertmurraya</taxon>
    </lineage>
</organism>
<dbReference type="InterPro" id="IPR036388">
    <property type="entry name" value="WH-like_DNA-bd_sf"/>
</dbReference>
<keyword evidence="6" id="KW-1185">Reference proteome</keyword>
<accession>A0ABV6KT79</accession>
<dbReference type="RefSeq" id="WP_160547925.1">
    <property type="nucleotide sequence ID" value="NZ_JBHLUU010000106.1"/>
</dbReference>
<comment type="caution">
    <text evidence="5">The sequence shown here is derived from an EMBL/GenBank/DDBJ whole genome shotgun (WGS) entry which is preliminary data.</text>
</comment>
<dbReference type="Gene3D" id="1.10.10.10">
    <property type="entry name" value="Winged helix-like DNA-binding domain superfamily/Winged helix DNA-binding domain"/>
    <property type="match status" value="1"/>
</dbReference>
<dbReference type="PANTHER" id="PTHR42756:SF1">
    <property type="entry name" value="TRANSCRIPTIONAL REPRESSOR OF EMRAB OPERON"/>
    <property type="match status" value="1"/>
</dbReference>
<evidence type="ECO:0000256" key="2">
    <source>
        <dbReference type="ARBA" id="ARBA00023125"/>
    </source>
</evidence>
<evidence type="ECO:0000259" key="4">
    <source>
        <dbReference type="PROSITE" id="PS50995"/>
    </source>
</evidence>
<keyword evidence="3" id="KW-0804">Transcription</keyword>
<protein>
    <submittedName>
        <fullName evidence="5">MarR family winged helix-turn-helix transcriptional regulator</fullName>
    </submittedName>
</protein>
<dbReference type="PRINTS" id="PR00598">
    <property type="entry name" value="HTHMARR"/>
</dbReference>